<dbReference type="GO" id="GO:0008757">
    <property type="term" value="F:S-adenosylmethionine-dependent methyltransferase activity"/>
    <property type="evidence" value="ECO:0007669"/>
    <property type="project" value="InterPro"/>
</dbReference>
<reference evidence="2 3" key="1">
    <citation type="submission" date="2016-08" db="EMBL/GenBank/DDBJ databases">
        <authorList>
            <person name="Seilhamer J.J."/>
        </authorList>
    </citation>
    <scope>NUCLEOTIDE SEQUENCE [LARGE SCALE GENOMIC DNA]</scope>
    <source>
        <strain evidence="2 3">KCTC 42603</strain>
    </source>
</reference>
<dbReference type="Pfam" id="PF08241">
    <property type="entry name" value="Methyltransf_11"/>
    <property type="match status" value="1"/>
</dbReference>
<feature type="domain" description="Methyltransferase type 11" evidence="1">
    <location>
        <begin position="85"/>
        <end position="173"/>
    </location>
</feature>
<dbReference type="STRING" id="1656094.BFC18_18335"/>
<proteinExistence type="predicted"/>
<dbReference type="RefSeq" id="WP_070126819.1">
    <property type="nucleotide sequence ID" value="NZ_MDHN01000040.1"/>
</dbReference>
<dbReference type="EMBL" id="MDHN01000040">
    <property type="protein sequence ID" value="OFC69373.1"/>
    <property type="molecule type" value="Genomic_DNA"/>
</dbReference>
<dbReference type="CDD" id="cd02440">
    <property type="entry name" value="AdoMet_MTases"/>
    <property type="match status" value="1"/>
</dbReference>
<evidence type="ECO:0000313" key="2">
    <source>
        <dbReference type="EMBL" id="OFC69373.1"/>
    </source>
</evidence>
<name>A0A1E7Z748_9ALTE</name>
<evidence type="ECO:0000259" key="1">
    <source>
        <dbReference type="Pfam" id="PF08241"/>
    </source>
</evidence>
<dbReference type="SUPFAM" id="SSF53335">
    <property type="entry name" value="S-adenosyl-L-methionine-dependent methyltransferases"/>
    <property type="match status" value="1"/>
</dbReference>
<dbReference type="PANTHER" id="PTHR43591">
    <property type="entry name" value="METHYLTRANSFERASE"/>
    <property type="match status" value="1"/>
</dbReference>
<sequence>MSSQYVVATHLDKHVETQTGAGKQAIATRFSRAASTYNDIADIQARIAGDAREALLLQLADTSRNSLDVGSVLDNGRVRDSGCVLDIGCGTGRESARLAASGLAVTGLDIAPAMLEKAREDYPSITFCEGDADALPFETGEFGGVFSSMALQWSESPQQAIAEVARVLRSGGRGQLAIMVAGSFQELAQARSDAGLTASVNTLPSALVWEKAAGQAGLKTLYSEVTTYTDCFDNIRALLRSITKAGAGLSLNTRDTSPMTRAQLQALDAAFSRNADGQLSLTYHVLHLSLEK</sequence>
<dbReference type="OrthoDB" id="9760689at2"/>
<comment type="caution">
    <text evidence="2">The sequence shown here is derived from an EMBL/GenBank/DDBJ whole genome shotgun (WGS) entry which is preliminary data.</text>
</comment>
<dbReference type="AlphaFoldDB" id="A0A1E7Z748"/>
<evidence type="ECO:0000313" key="3">
    <source>
        <dbReference type="Proteomes" id="UP000175691"/>
    </source>
</evidence>
<dbReference type="Proteomes" id="UP000175691">
    <property type="component" value="Unassembled WGS sequence"/>
</dbReference>
<dbReference type="InterPro" id="IPR029063">
    <property type="entry name" value="SAM-dependent_MTases_sf"/>
</dbReference>
<dbReference type="InterPro" id="IPR013216">
    <property type="entry name" value="Methyltransf_11"/>
</dbReference>
<accession>A0A1E7Z748</accession>
<gene>
    <name evidence="2" type="ORF">BFC18_18335</name>
</gene>
<keyword evidence="3" id="KW-1185">Reference proteome</keyword>
<protein>
    <recommendedName>
        <fullName evidence="1">Methyltransferase type 11 domain-containing protein</fullName>
    </recommendedName>
</protein>
<dbReference type="Gene3D" id="3.40.50.150">
    <property type="entry name" value="Vaccinia Virus protein VP39"/>
    <property type="match status" value="1"/>
</dbReference>
<organism evidence="2 3">
    <name type="scientific">Alteromonas confluentis</name>
    <dbReference type="NCBI Taxonomy" id="1656094"/>
    <lineage>
        <taxon>Bacteria</taxon>
        <taxon>Pseudomonadati</taxon>
        <taxon>Pseudomonadota</taxon>
        <taxon>Gammaproteobacteria</taxon>
        <taxon>Alteromonadales</taxon>
        <taxon>Alteromonadaceae</taxon>
        <taxon>Alteromonas/Salinimonas group</taxon>
        <taxon>Alteromonas</taxon>
    </lineage>
</organism>